<comment type="subcellular location">
    <subcellularLocation>
        <location evidence="1 9">Secreted</location>
    </subcellularLocation>
</comment>
<sequence>MSSKRSTHCMVVLLLLFYTLSSVVARPEPMVLHDSPVSLQKRDKGENVEVEASCEGVGEEECLMRRTLAAQIDYIYTQKNNP</sequence>
<accession>A0AAN8WG73</accession>
<keyword evidence="6 9" id="KW-0732">Signal</keyword>
<dbReference type="PANTHER" id="PTHR33285">
    <property type="entry name" value="PHYTOSULFOKINES 3"/>
    <property type="match status" value="1"/>
</dbReference>
<dbReference type="Proteomes" id="UP001370490">
    <property type="component" value="Unassembled WGS sequence"/>
</dbReference>
<evidence type="ECO:0000256" key="3">
    <source>
        <dbReference type="ARBA" id="ARBA00022473"/>
    </source>
</evidence>
<dbReference type="PANTHER" id="PTHR33285:SF55">
    <property type="entry name" value="PHYTOSULFOKINES 3"/>
    <property type="match status" value="1"/>
</dbReference>
<comment type="function">
    <text evidence="9">Promotes plant cell differentiation, organogenesis and somatic embryogenesis as well as cell proliferation.</text>
</comment>
<feature type="signal peptide" evidence="9">
    <location>
        <begin position="1"/>
        <end position="25"/>
    </location>
</feature>
<dbReference type="GO" id="GO:0008283">
    <property type="term" value="P:cell population proliferation"/>
    <property type="evidence" value="ECO:0007669"/>
    <property type="project" value="UniProtKB-UniRule"/>
</dbReference>
<feature type="chain" id="PRO_5042667358" description="Phytosulfokine" evidence="9">
    <location>
        <begin position="26"/>
        <end position="82"/>
    </location>
</feature>
<comment type="similarity">
    <text evidence="2 9">Belongs to the phytosulfokine family.</text>
</comment>
<evidence type="ECO:0000313" key="10">
    <source>
        <dbReference type="EMBL" id="KAK6945958.1"/>
    </source>
</evidence>
<organism evidence="10 11">
    <name type="scientific">Dillenia turbinata</name>
    <dbReference type="NCBI Taxonomy" id="194707"/>
    <lineage>
        <taxon>Eukaryota</taxon>
        <taxon>Viridiplantae</taxon>
        <taxon>Streptophyta</taxon>
        <taxon>Embryophyta</taxon>
        <taxon>Tracheophyta</taxon>
        <taxon>Spermatophyta</taxon>
        <taxon>Magnoliopsida</taxon>
        <taxon>eudicotyledons</taxon>
        <taxon>Gunneridae</taxon>
        <taxon>Pentapetalae</taxon>
        <taxon>Dilleniales</taxon>
        <taxon>Dilleniaceae</taxon>
        <taxon>Dillenia</taxon>
    </lineage>
</organism>
<keyword evidence="8 9" id="KW-0339">Growth factor</keyword>
<reference evidence="10 11" key="1">
    <citation type="submission" date="2023-12" db="EMBL/GenBank/DDBJ databases">
        <title>A high-quality genome assembly for Dillenia turbinata (Dilleniales).</title>
        <authorList>
            <person name="Chanderbali A."/>
        </authorList>
    </citation>
    <scope>NUCLEOTIDE SEQUENCE [LARGE SCALE GENOMIC DNA]</scope>
    <source>
        <strain evidence="10">LSX21</strain>
        <tissue evidence="10">Leaf</tissue>
    </source>
</reference>
<evidence type="ECO:0000256" key="6">
    <source>
        <dbReference type="ARBA" id="ARBA00022729"/>
    </source>
</evidence>
<evidence type="ECO:0000256" key="2">
    <source>
        <dbReference type="ARBA" id="ARBA00010781"/>
    </source>
</evidence>
<evidence type="ECO:0000256" key="7">
    <source>
        <dbReference type="ARBA" id="ARBA00022782"/>
    </source>
</evidence>
<keyword evidence="5 9" id="KW-0765">Sulfation</keyword>
<evidence type="ECO:0000256" key="1">
    <source>
        <dbReference type="ARBA" id="ARBA00004613"/>
    </source>
</evidence>
<keyword evidence="4 9" id="KW-0964">Secreted</keyword>
<dbReference type="GO" id="GO:0030154">
    <property type="term" value="P:cell differentiation"/>
    <property type="evidence" value="ECO:0007669"/>
    <property type="project" value="UniProtKB-UniRule"/>
</dbReference>
<dbReference type="EMBL" id="JBAMMX010000002">
    <property type="protein sequence ID" value="KAK6945958.1"/>
    <property type="molecule type" value="Genomic_DNA"/>
</dbReference>
<evidence type="ECO:0000256" key="5">
    <source>
        <dbReference type="ARBA" id="ARBA00022641"/>
    </source>
</evidence>
<name>A0AAN8WG73_9MAGN</name>
<evidence type="ECO:0000256" key="9">
    <source>
        <dbReference type="RuleBase" id="RU368031"/>
    </source>
</evidence>
<comment type="caution">
    <text evidence="10">The sequence shown here is derived from an EMBL/GenBank/DDBJ whole genome shotgun (WGS) entry which is preliminary data.</text>
</comment>
<keyword evidence="11" id="KW-1185">Reference proteome</keyword>
<dbReference type="GO" id="GO:0005576">
    <property type="term" value="C:extracellular region"/>
    <property type="evidence" value="ECO:0007669"/>
    <property type="project" value="UniProtKB-SubCell"/>
</dbReference>
<keyword evidence="7 9" id="KW-0221">Differentiation</keyword>
<proteinExistence type="inferred from homology"/>
<gene>
    <name evidence="10" type="ORF">RJ641_013502</name>
</gene>
<comment type="PTM">
    <text evidence="9">PSK-alpha is produced by endopeptidase digestion. PSK-beta is produced from PSK-alpha by exopeptidase digestion.</text>
</comment>
<comment type="PTM">
    <text evidence="9">Sulfation is important for activity and for the binding to a putative membrane receptor.</text>
</comment>
<evidence type="ECO:0000256" key="8">
    <source>
        <dbReference type="ARBA" id="ARBA00023030"/>
    </source>
</evidence>
<dbReference type="InterPro" id="IPR009438">
    <property type="entry name" value="Phytosulfokine"/>
</dbReference>
<evidence type="ECO:0000313" key="11">
    <source>
        <dbReference type="Proteomes" id="UP001370490"/>
    </source>
</evidence>
<dbReference type="GO" id="GO:0008083">
    <property type="term" value="F:growth factor activity"/>
    <property type="evidence" value="ECO:0007669"/>
    <property type="project" value="UniProtKB-UniRule"/>
</dbReference>
<keyword evidence="3 9" id="KW-0217">Developmental protein</keyword>
<evidence type="ECO:0000256" key="4">
    <source>
        <dbReference type="ARBA" id="ARBA00022525"/>
    </source>
</evidence>
<protein>
    <recommendedName>
        <fullName evidence="9">Phytosulfokine</fullName>
    </recommendedName>
    <component>
        <recommendedName>
            <fullName evidence="9">Phytosulfokine-alpha</fullName>
            <shortName evidence="9">PSK-alpha</shortName>
            <shortName evidence="9">Phytosulfokine-a</shortName>
        </recommendedName>
    </component>
    <component>
        <recommendedName>
            <fullName evidence="9">Phytosulfokine-beta</fullName>
            <shortName evidence="9">PSK-beta</shortName>
            <shortName evidence="9">Phytosulfokine-b</shortName>
        </recommendedName>
    </component>
</protein>
<dbReference type="Pfam" id="PF06404">
    <property type="entry name" value="PSK"/>
    <property type="match status" value="1"/>
</dbReference>
<dbReference type="AlphaFoldDB" id="A0AAN8WG73"/>